<dbReference type="EMBL" id="FOZN01000004">
    <property type="protein sequence ID" value="SFS18870.1"/>
    <property type="molecule type" value="Genomic_DNA"/>
</dbReference>
<evidence type="ECO:0000313" key="1">
    <source>
        <dbReference type="EMBL" id="SFS18870.1"/>
    </source>
</evidence>
<proteinExistence type="predicted"/>
<evidence type="ECO:0000313" key="2">
    <source>
        <dbReference type="Proteomes" id="UP000198506"/>
    </source>
</evidence>
<protein>
    <submittedName>
        <fullName evidence="1">Uncharacterized protein</fullName>
    </submittedName>
</protein>
<organism evidence="1 2">
    <name type="scientific">Agrococcus baldri</name>
    <dbReference type="NCBI Taxonomy" id="153730"/>
    <lineage>
        <taxon>Bacteria</taxon>
        <taxon>Bacillati</taxon>
        <taxon>Actinomycetota</taxon>
        <taxon>Actinomycetes</taxon>
        <taxon>Micrococcales</taxon>
        <taxon>Microbacteriaceae</taxon>
        <taxon>Agrococcus</taxon>
    </lineage>
</organism>
<gene>
    <name evidence="1" type="ORF">SAMN04487783_2763</name>
</gene>
<dbReference type="AlphaFoldDB" id="A0AA94HPP7"/>
<keyword evidence="2" id="KW-1185">Reference proteome</keyword>
<name>A0AA94HPP7_9MICO</name>
<dbReference type="Proteomes" id="UP000198506">
    <property type="component" value="Unassembled WGS sequence"/>
</dbReference>
<reference evidence="1 2" key="1">
    <citation type="submission" date="2016-10" db="EMBL/GenBank/DDBJ databases">
        <authorList>
            <person name="Varghese N."/>
            <person name="Submissions S."/>
        </authorList>
    </citation>
    <scope>NUCLEOTIDE SEQUENCE [LARGE SCALE GENOMIC DNA]</scope>
    <source>
        <strain evidence="1 2">IAM 15147</strain>
    </source>
</reference>
<dbReference type="RefSeq" id="WP_092919671.1">
    <property type="nucleotide sequence ID" value="NZ_FOZN01000004.1"/>
</dbReference>
<comment type="caution">
    <text evidence="1">The sequence shown here is derived from an EMBL/GenBank/DDBJ whole genome shotgun (WGS) entry which is preliminary data.</text>
</comment>
<accession>A0AA94HPP7</accession>
<sequence length="143" mass="15371">MDDNTLGDDRLGDDTLGDDTLGDATLQAVAALVQHGIVARLWIFLIEPDGTMHRDLQQVDSIPTSPDAYAVLALRGILGHLLDGDQEVVFVIERPAGPTPSPDDWAWHDAIVRAVRGIPVPLRGVLLAHSEGVDAMRPRTLAA</sequence>